<protein>
    <submittedName>
        <fullName evidence="1">Uncharacterized protein</fullName>
    </submittedName>
</protein>
<reference evidence="1 2" key="1">
    <citation type="journal article" date="2021" name="Hortic Res">
        <title>High-quality reference genome and annotation aids understanding of berry development for evergreen blueberry (Vaccinium darrowii).</title>
        <authorList>
            <person name="Yu J."/>
            <person name="Hulse-Kemp A.M."/>
            <person name="Babiker E."/>
            <person name="Staton M."/>
        </authorList>
    </citation>
    <scope>NUCLEOTIDE SEQUENCE [LARGE SCALE GENOMIC DNA]</scope>
    <source>
        <strain evidence="2">cv. NJ 8807/NJ 8810</strain>
        <tissue evidence="1">Young leaf</tissue>
    </source>
</reference>
<dbReference type="Proteomes" id="UP000828048">
    <property type="component" value="Chromosome 2"/>
</dbReference>
<keyword evidence="2" id="KW-1185">Reference proteome</keyword>
<comment type="caution">
    <text evidence="1">The sequence shown here is derived from an EMBL/GenBank/DDBJ whole genome shotgun (WGS) entry which is preliminary data.</text>
</comment>
<gene>
    <name evidence="1" type="ORF">Vadar_025977</name>
</gene>
<evidence type="ECO:0000313" key="1">
    <source>
        <dbReference type="EMBL" id="KAH7835412.1"/>
    </source>
</evidence>
<accession>A0ACB7X3W9</accession>
<organism evidence="1 2">
    <name type="scientific">Vaccinium darrowii</name>
    <dbReference type="NCBI Taxonomy" id="229202"/>
    <lineage>
        <taxon>Eukaryota</taxon>
        <taxon>Viridiplantae</taxon>
        <taxon>Streptophyta</taxon>
        <taxon>Embryophyta</taxon>
        <taxon>Tracheophyta</taxon>
        <taxon>Spermatophyta</taxon>
        <taxon>Magnoliopsida</taxon>
        <taxon>eudicotyledons</taxon>
        <taxon>Gunneridae</taxon>
        <taxon>Pentapetalae</taxon>
        <taxon>asterids</taxon>
        <taxon>Ericales</taxon>
        <taxon>Ericaceae</taxon>
        <taxon>Vaccinioideae</taxon>
        <taxon>Vaccinieae</taxon>
        <taxon>Vaccinium</taxon>
    </lineage>
</organism>
<sequence>MVTLPTTTEAPPPPSQAGPKPESLSHIDITKLSQSELHALSLCSDSAVDLHPSNDVVIPKLNPSFFNASSASRRQTFSRHHHHSAALRRHLPNPKPLLAPLSPDPEHAENRTIVHFLKELMGGGKIDNPPPRPVVQEDMQMAAHSGPRKRKRGEGKPSDNPPAGVIPISNSRLEIVNKNGVVVDLKALSEKGDEFYSGEFRRRCEGLQSEEAFLGFLGGIEGQWGSRRKRRRIVSACEFGDWLPIGWKLLLGLKRKDGLVSVYCRKYISPNGQQFASCKEASSFLQSYFGLNDISQQLDPTGDDNPQVYASENCAGAPHKNINLVPKKSIPHAREMEFNLMGIDNLPEVHVRDLFECYKCNMTFDEKNPYLKHLMTFHQRTTKRYRLGSSIGEGVIIKQDGNYECQICHKVFQERRSYNGHVGVHVRNHVRHSEELPGEATGHKSSASPSQEKLAPRISKMDALIEVAQSSILDTSPAEPNDKTDGGCSPNRLEVASVQGHHAVNSDHELIKNAQSSIMDTSPAEPNGGSSPNRLEVGSVPGHHADNSDHELIEIAQNSILDTTPAELKNDKATGGSSRDMLEVASVPGHHTFNFDNELIEIAQSLMSDTSSAEQNDETNGGSSSDTLEVASVPVHHAVNSVHELGSDPNGQESEDWMSKSIVDQGFSQNYVRCIISDEKKVNSFDISHVENNAMAACTSTFEHTKGSEAEKQGNSEQESGLNSQLTPSHDVLTWSSDQIVKENVLQSGISDSSMTMMQSFDCFPSCTTISNTGKDEFCTAYQKLDDVTDFDELRLEEMECLQFSFMNRQELPPFPEVSMNVENDEVMEEVFNSSSRLESEAVTLNIGGRRQFTTVCELSSLTNLLRFPHCLKLKVHQAYEDCFVIQTVTMKRMP</sequence>
<proteinExistence type="predicted"/>
<name>A0ACB7X3W9_9ERIC</name>
<dbReference type="EMBL" id="CM037152">
    <property type="protein sequence ID" value="KAH7835412.1"/>
    <property type="molecule type" value="Genomic_DNA"/>
</dbReference>
<evidence type="ECO:0000313" key="2">
    <source>
        <dbReference type="Proteomes" id="UP000828048"/>
    </source>
</evidence>